<evidence type="ECO:0000256" key="3">
    <source>
        <dbReference type="ARBA" id="ARBA00023004"/>
    </source>
</evidence>
<evidence type="ECO:0000256" key="5">
    <source>
        <dbReference type="PIRSR" id="PIRSR602401-1"/>
    </source>
</evidence>
<dbReference type="InterPro" id="IPR001128">
    <property type="entry name" value="Cyt_P450"/>
</dbReference>
<accession>A0A4U5MFF0</accession>
<gene>
    <name evidence="7" type="ORF">L596_024010</name>
</gene>
<dbReference type="Proteomes" id="UP000298663">
    <property type="component" value="Unassembled WGS sequence"/>
</dbReference>
<dbReference type="PANTHER" id="PTHR24300:SF375">
    <property type="entry name" value="CYTOCHROME P450 FAMILY"/>
    <property type="match status" value="1"/>
</dbReference>
<keyword evidence="4 6" id="KW-0503">Monooxygenase</keyword>
<sequence>MINYPGKQEKLREELLKVVGKDRDVEESDRKDLPYLLAAINEIQRISSIINFNFFRRSTRETMCGKYTLPKGTAAGVIMSVIFQDDKNFPDSLKFEPERFLDGENGKHQQQMMIPFGVGKRMCMGEGLARAELYLIIGNLFKSYKVSMAEGEAPEEPVKRLSIFRRPKSFECLFQKVN</sequence>
<dbReference type="PRINTS" id="PR00385">
    <property type="entry name" value="P450"/>
</dbReference>
<comment type="cofactor">
    <cofactor evidence="5">
        <name>heme</name>
        <dbReference type="ChEBI" id="CHEBI:30413"/>
    </cofactor>
</comment>
<dbReference type="STRING" id="34508.A0A4U5MFF0"/>
<evidence type="ECO:0000256" key="6">
    <source>
        <dbReference type="RuleBase" id="RU000461"/>
    </source>
</evidence>
<dbReference type="InterPro" id="IPR017972">
    <property type="entry name" value="Cyt_P450_CS"/>
</dbReference>
<proteinExistence type="inferred from homology"/>
<dbReference type="GO" id="GO:0020037">
    <property type="term" value="F:heme binding"/>
    <property type="evidence" value="ECO:0007669"/>
    <property type="project" value="InterPro"/>
</dbReference>
<dbReference type="PROSITE" id="PS00086">
    <property type="entry name" value="CYTOCHROME_P450"/>
    <property type="match status" value="1"/>
</dbReference>
<dbReference type="OrthoDB" id="2789670at2759"/>
<dbReference type="SUPFAM" id="SSF48264">
    <property type="entry name" value="Cytochrome P450"/>
    <property type="match status" value="1"/>
</dbReference>
<dbReference type="PANTHER" id="PTHR24300">
    <property type="entry name" value="CYTOCHROME P450 508A4-RELATED"/>
    <property type="match status" value="1"/>
</dbReference>
<dbReference type="GO" id="GO:0005506">
    <property type="term" value="F:iron ion binding"/>
    <property type="evidence" value="ECO:0007669"/>
    <property type="project" value="InterPro"/>
</dbReference>
<dbReference type="Gene3D" id="1.10.630.10">
    <property type="entry name" value="Cytochrome P450"/>
    <property type="match status" value="1"/>
</dbReference>
<dbReference type="GO" id="GO:0016712">
    <property type="term" value="F:oxidoreductase activity, acting on paired donors, with incorporation or reduction of molecular oxygen, reduced flavin or flavoprotein as one donor, and incorporation of one atom of oxygen"/>
    <property type="evidence" value="ECO:0007669"/>
    <property type="project" value="TreeGrafter"/>
</dbReference>
<organism evidence="7 8">
    <name type="scientific">Steinernema carpocapsae</name>
    <name type="common">Entomopathogenic nematode</name>
    <dbReference type="NCBI Taxonomy" id="34508"/>
    <lineage>
        <taxon>Eukaryota</taxon>
        <taxon>Metazoa</taxon>
        <taxon>Ecdysozoa</taxon>
        <taxon>Nematoda</taxon>
        <taxon>Chromadorea</taxon>
        <taxon>Rhabditida</taxon>
        <taxon>Tylenchina</taxon>
        <taxon>Panagrolaimomorpha</taxon>
        <taxon>Strongyloidoidea</taxon>
        <taxon>Steinernematidae</taxon>
        <taxon>Steinernema</taxon>
    </lineage>
</organism>
<evidence type="ECO:0000313" key="8">
    <source>
        <dbReference type="Proteomes" id="UP000298663"/>
    </source>
</evidence>
<keyword evidence="8" id="KW-1185">Reference proteome</keyword>
<dbReference type="InterPro" id="IPR050182">
    <property type="entry name" value="Cytochrome_P450_fam2"/>
</dbReference>
<dbReference type="GO" id="GO:0006805">
    <property type="term" value="P:xenobiotic metabolic process"/>
    <property type="evidence" value="ECO:0007669"/>
    <property type="project" value="TreeGrafter"/>
</dbReference>
<dbReference type="InterPro" id="IPR002401">
    <property type="entry name" value="Cyt_P450_E_grp-I"/>
</dbReference>
<keyword evidence="3 5" id="KW-0408">Iron</keyword>
<evidence type="ECO:0000256" key="1">
    <source>
        <dbReference type="ARBA" id="ARBA00010617"/>
    </source>
</evidence>
<protein>
    <recommendedName>
        <fullName evidence="9">Cytochrome P450</fullName>
    </recommendedName>
</protein>
<dbReference type="Pfam" id="PF00067">
    <property type="entry name" value="p450"/>
    <property type="match status" value="1"/>
</dbReference>
<keyword evidence="6" id="KW-0560">Oxidoreductase</keyword>
<evidence type="ECO:0000256" key="2">
    <source>
        <dbReference type="ARBA" id="ARBA00022723"/>
    </source>
</evidence>
<dbReference type="GO" id="GO:0005737">
    <property type="term" value="C:cytoplasm"/>
    <property type="evidence" value="ECO:0007669"/>
    <property type="project" value="TreeGrafter"/>
</dbReference>
<evidence type="ECO:0000256" key="4">
    <source>
        <dbReference type="ARBA" id="ARBA00023033"/>
    </source>
</evidence>
<comment type="caution">
    <text evidence="7">The sequence shown here is derived from an EMBL/GenBank/DDBJ whole genome shotgun (WGS) entry which is preliminary data.</text>
</comment>
<reference evidence="7 8" key="1">
    <citation type="journal article" date="2015" name="Genome Biol.">
        <title>Comparative genomics of Steinernema reveals deeply conserved gene regulatory networks.</title>
        <authorList>
            <person name="Dillman A.R."/>
            <person name="Macchietto M."/>
            <person name="Porter C.F."/>
            <person name="Rogers A."/>
            <person name="Williams B."/>
            <person name="Antoshechkin I."/>
            <person name="Lee M.M."/>
            <person name="Goodwin Z."/>
            <person name="Lu X."/>
            <person name="Lewis E.E."/>
            <person name="Goodrich-Blair H."/>
            <person name="Stock S.P."/>
            <person name="Adams B.J."/>
            <person name="Sternberg P.W."/>
            <person name="Mortazavi A."/>
        </authorList>
    </citation>
    <scope>NUCLEOTIDE SEQUENCE [LARGE SCALE GENOMIC DNA]</scope>
    <source>
        <strain evidence="7 8">ALL</strain>
    </source>
</reference>
<evidence type="ECO:0000313" key="7">
    <source>
        <dbReference type="EMBL" id="TKR67940.1"/>
    </source>
</evidence>
<feature type="binding site" description="axial binding residue" evidence="5">
    <location>
        <position position="123"/>
    </location>
    <ligand>
        <name>heme</name>
        <dbReference type="ChEBI" id="CHEBI:30413"/>
    </ligand>
    <ligandPart>
        <name>Fe</name>
        <dbReference type="ChEBI" id="CHEBI:18248"/>
    </ligandPart>
</feature>
<reference evidence="7 8" key="2">
    <citation type="journal article" date="2019" name="G3 (Bethesda)">
        <title>Hybrid Assembly of the Genome of the Entomopathogenic Nematode Steinernema carpocapsae Identifies the X-Chromosome.</title>
        <authorList>
            <person name="Serra L."/>
            <person name="Macchietto M."/>
            <person name="Macias-Munoz A."/>
            <person name="McGill C.J."/>
            <person name="Rodriguez I.M."/>
            <person name="Rodriguez B."/>
            <person name="Murad R."/>
            <person name="Mortazavi A."/>
        </authorList>
    </citation>
    <scope>NUCLEOTIDE SEQUENCE [LARGE SCALE GENOMIC DNA]</scope>
    <source>
        <strain evidence="7 8">ALL</strain>
    </source>
</reference>
<dbReference type="PRINTS" id="PR00463">
    <property type="entry name" value="EP450I"/>
</dbReference>
<dbReference type="EMBL" id="AZBU02000008">
    <property type="protein sequence ID" value="TKR67940.1"/>
    <property type="molecule type" value="Genomic_DNA"/>
</dbReference>
<dbReference type="GO" id="GO:0006082">
    <property type="term" value="P:organic acid metabolic process"/>
    <property type="evidence" value="ECO:0007669"/>
    <property type="project" value="TreeGrafter"/>
</dbReference>
<keyword evidence="5 6" id="KW-0349">Heme</keyword>
<name>A0A4U5MFF0_STECR</name>
<keyword evidence="2 5" id="KW-0479">Metal-binding</keyword>
<dbReference type="InterPro" id="IPR036396">
    <property type="entry name" value="Cyt_P450_sf"/>
</dbReference>
<comment type="similarity">
    <text evidence="1 6">Belongs to the cytochrome P450 family.</text>
</comment>
<dbReference type="AlphaFoldDB" id="A0A4U5MFF0"/>
<evidence type="ECO:0008006" key="9">
    <source>
        <dbReference type="Google" id="ProtNLM"/>
    </source>
</evidence>